<comment type="caution">
    <text evidence="1">The sequence shown here is derived from an EMBL/GenBank/DDBJ whole genome shotgun (WGS) entry which is preliminary data.</text>
</comment>
<keyword evidence="2" id="KW-1185">Reference proteome</keyword>
<accession>A0ACB6ZLX7</accession>
<dbReference type="EMBL" id="MU117984">
    <property type="protein sequence ID" value="KAF9650549.1"/>
    <property type="molecule type" value="Genomic_DNA"/>
</dbReference>
<name>A0ACB6ZLX7_THEGA</name>
<proteinExistence type="predicted"/>
<evidence type="ECO:0000313" key="2">
    <source>
        <dbReference type="Proteomes" id="UP000886501"/>
    </source>
</evidence>
<organism evidence="1 2">
    <name type="scientific">Thelephora ganbajun</name>
    <name type="common">Ganba fungus</name>
    <dbReference type="NCBI Taxonomy" id="370292"/>
    <lineage>
        <taxon>Eukaryota</taxon>
        <taxon>Fungi</taxon>
        <taxon>Dikarya</taxon>
        <taxon>Basidiomycota</taxon>
        <taxon>Agaricomycotina</taxon>
        <taxon>Agaricomycetes</taxon>
        <taxon>Thelephorales</taxon>
        <taxon>Thelephoraceae</taxon>
        <taxon>Thelephora</taxon>
    </lineage>
</organism>
<reference evidence="1" key="1">
    <citation type="submission" date="2019-10" db="EMBL/GenBank/DDBJ databases">
        <authorList>
            <consortium name="DOE Joint Genome Institute"/>
            <person name="Kuo A."/>
            <person name="Miyauchi S."/>
            <person name="Kiss E."/>
            <person name="Drula E."/>
            <person name="Kohler A."/>
            <person name="Sanchez-Garcia M."/>
            <person name="Andreopoulos B."/>
            <person name="Barry K.W."/>
            <person name="Bonito G."/>
            <person name="Buee M."/>
            <person name="Carver A."/>
            <person name="Chen C."/>
            <person name="Cichocki N."/>
            <person name="Clum A."/>
            <person name="Culley D."/>
            <person name="Crous P.W."/>
            <person name="Fauchery L."/>
            <person name="Girlanda M."/>
            <person name="Hayes R."/>
            <person name="Keri Z."/>
            <person name="Labutti K."/>
            <person name="Lipzen A."/>
            <person name="Lombard V."/>
            <person name="Magnuson J."/>
            <person name="Maillard F."/>
            <person name="Morin E."/>
            <person name="Murat C."/>
            <person name="Nolan M."/>
            <person name="Ohm R."/>
            <person name="Pangilinan J."/>
            <person name="Pereira M."/>
            <person name="Perotto S."/>
            <person name="Peter M."/>
            <person name="Riley R."/>
            <person name="Sitrit Y."/>
            <person name="Stielow B."/>
            <person name="Szollosi G."/>
            <person name="Zifcakova L."/>
            <person name="Stursova M."/>
            <person name="Spatafora J.W."/>
            <person name="Tedersoo L."/>
            <person name="Vaario L.-M."/>
            <person name="Yamada A."/>
            <person name="Yan M."/>
            <person name="Wang P."/>
            <person name="Xu J."/>
            <person name="Bruns T."/>
            <person name="Baldrian P."/>
            <person name="Vilgalys R."/>
            <person name="Henrissat B."/>
            <person name="Grigoriev I.V."/>
            <person name="Hibbett D."/>
            <person name="Nagy L.G."/>
            <person name="Martin F.M."/>
        </authorList>
    </citation>
    <scope>NUCLEOTIDE SEQUENCE</scope>
    <source>
        <strain evidence="1">P2</strain>
    </source>
</reference>
<evidence type="ECO:0000313" key="1">
    <source>
        <dbReference type="EMBL" id="KAF9650549.1"/>
    </source>
</evidence>
<dbReference type="Proteomes" id="UP000886501">
    <property type="component" value="Unassembled WGS sequence"/>
</dbReference>
<protein>
    <submittedName>
        <fullName evidence="1">Uncharacterized protein</fullName>
    </submittedName>
</protein>
<reference evidence="1" key="2">
    <citation type="journal article" date="2020" name="Nat. Commun.">
        <title>Large-scale genome sequencing of mycorrhizal fungi provides insights into the early evolution of symbiotic traits.</title>
        <authorList>
            <person name="Miyauchi S."/>
            <person name="Kiss E."/>
            <person name="Kuo A."/>
            <person name="Drula E."/>
            <person name="Kohler A."/>
            <person name="Sanchez-Garcia M."/>
            <person name="Morin E."/>
            <person name="Andreopoulos B."/>
            <person name="Barry K.W."/>
            <person name="Bonito G."/>
            <person name="Buee M."/>
            <person name="Carver A."/>
            <person name="Chen C."/>
            <person name="Cichocki N."/>
            <person name="Clum A."/>
            <person name="Culley D."/>
            <person name="Crous P.W."/>
            <person name="Fauchery L."/>
            <person name="Girlanda M."/>
            <person name="Hayes R.D."/>
            <person name="Keri Z."/>
            <person name="LaButti K."/>
            <person name="Lipzen A."/>
            <person name="Lombard V."/>
            <person name="Magnuson J."/>
            <person name="Maillard F."/>
            <person name="Murat C."/>
            <person name="Nolan M."/>
            <person name="Ohm R.A."/>
            <person name="Pangilinan J."/>
            <person name="Pereira M.F."/>
            <person name="Perotto S."/>
            <person name="Peter M."/>
            <person name="Pfister S."/>
            <person name="Riley R."/>
            <person name="Sitrit Y."/>
            <person name="Stielow J.B."/>
            <person name="Szollosi G."/>
            <person name="Zifcakova L."/>
            <person name="Stursova M."/>
            <person name="Spatafora J.W."/>
            <person name="Tedersoo L."/>
            <person name="Vaario L.M."/>
            <person name="Yamada A."/>
            <person name="Yan M."/>
            <person name="Wang P."/>
            <person name="Xu J."/>
            <person name="Bruns T."/>
            <person name="Baldrian P."/>
            <person name="Vilgalys R."/>
            <person name="Dunand C."/>
            <person name="Henrissat B."/>
            <person name="Grigoriev I.V."/>
            <person name="Hibbett D."/>
            <person name="Nagy L.G."/>
            <person name="Martin F.M."/>
        </authorList>
    </citation>
    <scope>NUCLEOTIDE SEQUENCE</scope>
    <source>
        <strain evidence="1">P2</strain>
    </source>
</reference>
<gene>
    <name evidence="1" type="ORF">BDM02DRAFT_1393453</name>
</gene>
<sequence length="262" mass="28895">MSGDKPDYQLISSLRYDKEALISAQWNTSRNGDRQSAYLLLSYTVDRLTTAAKVHSWAVPVELALDSLESRCDASLKNKDLDQPYKIRIVLSRQGEISVKSTPVPKLNNPKDLFVAAALNPSSSSLISEAPISVYLDTEPTSPSLFTSTKTTRREVYNLARIRVGIPAIGVEPGTPNDVLLYRSDGRAMETSIRNIAFLREGRWVTPFLQVGCLPGVTRRLLVEEGKIVESEILITDLKVGETLLLFNAVEGARLGKLCTSN</sequence>